<name>A0ABT0JVF8_9ACTN</name>
<dbReference type="EMBL" id="JALKFT010000005">
    <property type="protein sequence ID" value="MCK9875512.1"/>
    <property type="molecule type" value="Genomic_DNA"/>
</dbReference>
<evidence type="ECO:0000313" key="3">
    <source>
        <dbReference type="Proteomes" id="UP001201873"/>
    </source>
</evidence>
<feature type="chain" id="PRO_5045680668" evidence="1">
    <location>
        <begin position="27"/>
        <end position="324"/>
    </location>
</feature>
<dbReference type="RefSeq" id="WP_248823953.1">
    <property type="nucleotide sequence ID" value="NZ_JALKFT010000005.1"/>
</dbReference>
<dbReference type="Proteomes" id="UP001201873">
    <property type="component" value="Unassembled WGS sequence"/>
</dbReference>
<gene>
    <name evidence="2" type="ORF">MXD59_06945</name>
</gene>
<evidence type="ECO:0000313" key="2">
    <source>
        <dbReference type="EMBL" id="MCK9875512.1"/>
    </source>
</evidence>
<sequence length="324" mass="32924">MALLTRGARIVLAVVPVLLAAACADATVYGRGGGVGGGADGGAKVALRVDWIGGFVTPQMLVTRLPIVAVYADGRVVDTGPEFAIAPGPAWPNVQLRRISVADVRRLLELAAASGVGRERDYGQPPVTDVPATRFTMQDADGVTTAEVPALLESDGTGLTPHQQAARRAARKLYDALTDLPATLGAGAVGEPTPFTPTAVAAVASPWTDPCTGPAPVLEPASTTTSSDTPISAGGAAPGGLCADGLPRQPERVWPGPRLPGEPIGDGLDVGCVTAVGGAATAVIEAAREAVATTPWTSDGRLWRVNLRPLLPDESDCADLRAAS</sequence>
<feature type="signal peptide" evidence="1">
    <location>
        <begin position="1"/>
        <end position="26"/>
    </location>
</feature>
<proteinExistence type="predicted"/>
<organism evidence="2 3">
    <name type="scientific">Frankia umida</name>
    <dbReference type="NCBI Taxonomy" id="573489"/>
    <lineage>
        <taxon>Bacteria</taxon>
        <taxon>Bacillati</taxon>
        <taxon>Actinomycetota</taxon>
        <taxon>Actinomycetes</taxon>
        <taxon>Frankiales</taxon>
        <taxon>Frankiaceae</taxon>
        <taxon>Frankia</taxon>
    </lineage>
</organism>
<keyword evidence="1" id="KW-0732">Signal</keyword>
<accession>A0ABT0JVF8</accession>
<comment type="caution">
    <text evidence="2">The sequence shown here is derived from an EMBL/GenBank/DDBJ whole genome shotgun (WGS) entry which is preliminary data.</text>
</comment>
<protein>
    <submittedName>
        <fullName evidence="2">Cold shock domain-containing protein</fullName>
    </submittedName>
</protein>
<keyword evidence="3" id="KW-1185">Reference proteome</keyword>
<evidence type="ECO:0000256" key="1">
    <source>
        <dbReference type="SAM" id="SignalP"/>
    </source>
</evidence>
<dbReference type="PROSITE" id="PS51257">
    <property type="entry name" value="PROKAR_LIPOPROTEIN"/>
    <property type="match status" value="1"/>
</dbReference>
<reference evidence="2 3" key="1">
    <citation type="submission" date="2022-04" db="EMBL/GenBank/DDBJ databases">
        <title>Genome diversity in the genus Frankia.</title>
        <authorList>
            <person name="Carlos-Shanley C."/>
            <person name="Hahn D."/>
        </authorList>
    </citation>
    <scope>NUCLEOTIDE SEQUENCE [LARGE SCALE GENOMIC DNA]</scope>
    <source>
        <strain evidence="2 3">Ag45/Mut15</strain>
    </source>
</reference>